<keyword evidence="3" id="KW-0169">Cobalamin biosynthesis</keyword>
<dbReference type="InterPro" id="IPR003722">
    <property type="entry name" value="Cbl_synth_CobH/CbiC"/>
</dbReference>
<dbReference type="eggNOG" id="COG2082">
    <property type="taxonomic scope" value="Bacteria"/>
</dbReference>
<organism evidence="6 7">
    <name type="scientific">Solidesulfovibrio fructosivorans JJ]</name>
    <dbReference type="NCBI Taxonomy" id="596151"/>
    <lineage>
        <taxon>Bacteria</taxon>
        <taxon>Pseudomonadati</taxon>
        <taxon>Thermodesulfobacteriota</taxon>
        <taxon>Desulfovibrionia</taxon>
        <taxon>Desulfovibrionales</taxon>
        <taxon>Desulfovibrionaceae</taxon>
        <taxon>Solidesulfovibrio</taxon>
    </lineage>
</organism>
<comment type="similarity">
    <text evidence="2">Belongs to the CobH/CbiC family.</text>
</comment>
<dbReference type="Gene3D" id="3.40.50.10230">
    <property type="entry name" value="Cobalamin biosynthesis CobH/CbiC, precorrin-8X methylmutase"/>
    <property type="match status" value="1"/>
</dbReference>
<dbReference type="AlphaFoldDB" id="E1JYK3"/>
<proteinExistence type="inferred from homology"/>
<protein>
    <submittedName>
        <fullName evidence="6">Precorrin-8X methylmutase</fullName>
        <ecNumber evidence="6">5.4.1.2</ecNumber>
    </submittedName>
</protein>
<evidence type="ECO:0000256" key="1">
    <source>
        <dbReference type="ARBA" id="ARBA00004953"/>
    </source>
</evidence>
<dbReference type="Proteomes" id="UP000006250">
    <property type="component" value="Unassembled WGS sequence"/>
</dbReference>
<dbReference type="OrthoDB" id="9780708at2"/>
<evidence type="ECO:0000256" key="2">
    <source>
        <dbReference type="ARBA" id="ARBA00009774"/>
    </source>
</evidence>
<dbReference type="SUPFAM" id="SSF63965">
    <property type="entry name" value="Precorrin-8X methylmutase CbiC/CobH"/>
    <property type="match status" value="1"/>
</dbReference>
<evidence type="ECO:0000313" key="6">
    <source>
        <dbReference type="EMBL" id="EFL50587.1"/>
    </source>
</evidence>
<dbReference type="Pfam" id="PF02570">
    <property type="entry name" value="CbiC"/>
    <property type="match status" value="1"/>
</dbReference>
<dbReference type="GO" id="GO:0009236">
    <property type="term" value="P:cobalamin biosynthetic process"/>
    <property type="evidence" value="ECO:0007669"/>
    <property type="project" value="UniProtKB-UniPathway"/>
</dbReference>
<dbReference type="STRING" id="596151.DesfrDRAFT_2702"/>
<keyword evidence="4 6" id="KW-0413">Isomerase</keyword>
<dbReference type="PANTHER" id="PTHR43588:SF1">
    <property type="entry name" value="COBALT-PRECORRIN-8 METHYLMUTASE"/>
    <property type="match status" value="1"/>
</dbReference>
<dbReference type="InterPro" id="IPR036588">
    <property type="entry name" value="CobH/CbiC_sf"/>
</dbReference>
<gene>
    <name evidence="6" type="ORF">DesfrDRAFT_2702</name>
</gene>
<sequence length="219" mass="22696">MPEIPEIQPVTAPDAIEARSLAIIDAETPEPRPFAGHQWTIVRRLIHTTADFEMLDLVRFSPDAVQAGLTALAGGATIVTDTEMARCAIPTRRLTPLHCSVRCLLNDPAVVAAAKAANGTRAAAAMDAALDTLQGPIIFAIGNAPTALLRLVKRLDAGAPAPSLVIGMPVGFVNAAESKALLMTRSDVPWISISGRKGGSALAGATVNALAILAGERKG</sequence>
<dbReference type="EMBL" id="AECZ01000018">
    <property type="protein sequence ID" value="EFL50587.1"/>
    <property type="molecule type" value="Genomic_DNA"/>
</dbReference>
<dbReference type="RefSeq" id="WP_005994677.1">
    <property type="nucleotide sequence ID" value="NZ_AECZ01000018.1"/>
</dbReference>
<feature type="domain" description="Cobalamin biosynthesis precorrin-8X methylmutase CobH/CbiC" evidence="5">
    <location>
        <begin position="16"/>
        <end position="211"/>
    </location>
</feature>
<comment type="caution">
    <text evidence="6">The sequence shown here is derived from an EMBL/GenBank/DDBJ whole genome shotgun (WGS) entry which is preliminary data.</text>
</comment>
<keyword evidence="7" id="KW-1185">Reference proteome</keyword>
<dbReference type="GO" id="GO:0016993">
    <property type="term" value="F:precorrin-8X methylmutase activity"/>
    <property type="evidence" value="ECO:0007669"/>
    <property type="project" value="InterPro"/>
</dbReference>
<evidence type="ECO:0000256" key="3">
    <source>
        <dbReference type="ARBA" id="ARBA00022573"/>
    </source>
</evidence>
<reference evidence="6 7" key="1">
    <citation type="submission" date="2010-08" db="EMBL/GenBank/DDBJ databases">
        <title>The draft genome of Desulfovibrio fructosovorans JJ.</title>
        <authorList>
            <consortium name="US DOE Joint Genome Institute (JGI-PGF)"/>
            <person name="Lucas S."/>
            <person name="Copeland A."/>
            <person name="Lapidus A."/>
            <person name="Cheng J.-F."/>
            <person name="Bruce D."/>
            <person name="Goodwin L."/>
            <person name="Pitluck S."/>
            <person name="Land M.L."/>
            <person name="Hauser L."/>
            <person name="Chang Y.-J."/>
            <person name="Jeffries C."/>
            <person name="Wall J.D."/>
            <person name="Stahl D.A."/>
            <person name="Arkin A.P."/>
            <person name="Dehal P."/>
            <person name="Stolyar S.M."/>
            <person name="Hazen T.C."/>
            <person name="Woyke T.J."/>
        </authorList>
    </citation>
    <scope>NUCLEOTIDE SEQUENCE [LARGE SCALE GENOMIC DNA]</scope>
    <source>
        <strain evidence="6 7">JJ</strain>
    </source>
</reference>
<dbReference type="PANTHER" id="PTHR43588">
    <property type="entry name" value="COBALT-PRECORRIN-8 METHYLMUTASE"/>
    <property type="match status" value="1"/>
</dbReference>
<evidence type="ECO:0000256" key="4">
    <source>
        <dbReference type="ARBA" id="ARBA00023235"/>
    </source>
</evidence>
<accession>E1JYK3</accession>
<name>E1JYK3_SOLFR</name>
<comment type="pathway">
    <text evidence="1">Cofactor biosynthesis; adenosylcobalamin biosynthesis.</text>
</comment>
<evidence type="ECO:0000313" key="7">
    <source>
        <dbReference type="Proteomes" id="UP000006250"/>
    </source>
</evidence>
<evidence type="ECO:0000259" key="5">
    <source>
        <dbReference type="Pfam" id="PF02570"/>
    </source>
</evidence>
<dbReference type="EC" id="5.4.1.2" evidence="6"/>
<dbReference type="UniPathway" id="UPA00148"/>